<feature type="repeat" description="TPR" evidence="10">
    <location>
        <begin position="428"/>
        <end position="461"/>
    </location>
</feature>
<dbReference type="GO" id="GO:0005737">
    <property type="term" value="C:cytoplasm"/>
    <property type="evidence" value="ECO:0007669"/>
    <property type="project" value="UniProtKB-SubCell"/>
</dbReference>
<dbReference type="Pfam" id="PF17830">
    <property type="entry name" value="STI1-HOP_DP"/>
    <property type="match status" value="1"/>
</dbReference>
<evidence type="ECO:0000256" key="7">
    <source>
        <dbReference type="ARBA" id="ARBA00066016"/>
    </source>
</evidence>
<evidence type="ECO:0000256" key="6">
    <source>
        <dbReference type="ARBA" id="ARBA00056105"/>
    </source>
</evidence>
<dbReference type="PANTHER" id="PTHR22904:SF523">
    <property type="entry name" value="STRESS-INDUCED-PHOSPHOPROTEIN 1"/>
    <property type="match status" value="1"/>
</dbReference>
<dbReference type="EMBL" id="AAXT01000001">
    <property type="protein sequence ID" value="EDO07790.1"/>
    <property type="molecule type" value="Genomic_DNA"/>
</dbReference>
<name>A7AMK6_BABBO</name>
<evidence type="ECO:0000256" key="2">
    <source>
        <dbReference type="ARBA" id="ARBA00022490"/>
    </source>
</evidence>
<dbReference type="InterPro" id="IPR013105">
    <property type="entry name" value="TPR_2"/>
</dbReference>
<dbReference type="InterPro" id="IPR011990">
    <property type="entry name" value="TPR-like_helical_dom_sf"/>
</dbReference>
<dbReference type="PANTHER" id="PTHR22904">
    <property type="entry name" value="TPR REPEAT CONTAINING PROTEIN"/>
    <property type="match status" value="1"/>
</dbReference>
<feature type="repeat" description="TPR" evidence="10">
    <location>
        <begin position="225"/>
        <end position="258"/>
    </location>
</feature>
<dbReference type="SMART" id="SM00727">
    <property type="entry name" value="STI1"/>
    <property type="match status" value="2"/>
</dbReference>
<dbReference type="Proteomes" id="UP000002173">
    <property type="component" value="Unassembled WGS sequence"/>
</dbReference>
<dbReference type="Pfam" id="PF13424">
    <property type="entry name" value="TPR_12"/>
    <property type="match status" value="1"/>
</dbReference>
<evidence type="ECO:0000256" key="4">
    <source>
        <dbReference type="ARBA" id="ARBA00022803"/>
    </source>
</evidence>
<reference evidence="14" key="2">
    <citation type="journal article" date="2020" name="Data Brief">
        <title>Transcriptome dataset of Babesia bovis life stages within vertebrate and invertebrate hosts.</title>
        <authorList>
            <person name="Ueti M.W."/>
            <person name="Johnson W.C."/>
            <person name="Kappmeyer L.S."/>
            <person name="Herndon D.R."/>
            <person name="Mousel M.R."/>
            <person name="Reif K.E."/>
            <person name="Taus N.S."/>
            <person name="Ifeonu O.O."/>
            <person name="Silva J.C."/>
            <person name="Suarez C.E."/>
            <person name="Brayton K.A."/>
        </authorList>
    </citation>
    <scope>NUCLEOTIDE SEQUENCE [LARGE SCALE GENOMIC DNA]</scope>
</reference>
<accession>A7AMK6</accession>
<dbReference type="RefSeq" id="XP_001611358.1">
    <property type="nucleotide sequence ID" value="XM_001611308.1"/>
</dbReference>
<dbReference type="OMA" id="MYSAREN"/>
<dbReference type="VEuPathDB" id="PiroplasmaDB:BBOV_III002230"/>
<dbReference type="InterPro" id="IPR041243">
    <property type="entry name" value="STI1/HOP_DP"/>
</dbReference>
<dbReference type="PROSITE" id="PS50005">
    <property type="entry name" value="TPR"/>
    <property type="match status" value="6"/>
</dbReference>
<feature type="repeat" description="TPR" evidence="10">
    <location>
        <begin position="394"/>
        <end position="427"/>
    </location>
</feature>
<keyword evidence="14" id="KW-1185">Reference proteome</keyword>
<feature type="compositionally biased region" description="Basic and acidic residues" evidence="11">
    <location>
        <begin position="204"/>
        <end position="231"/>
    </location>
</feature>
<dbReference type="Gene3D" id="1.25.40.10">
    <property type="entry name" value="Tetratricopeptide repeat domain"/>
    <property type="match status" value="3"/>
</dbReference>
<comment type="function">
    <text evidence="6">Acts as a co-chaperone and mediates the association of the chaperones HSP70 and HSP90 probably facilitating substrate transfer from HSP70 to HSP90. Stimulates HSP70 ATPase activity and, in contrast, inhibits HSP90 ATPase activity.</text>
</comment>
<evidence type="ECO:0000256" key="8">
    <source>
        <dbReference type="ARBA" id="ARBA00074766"/>
    </source>
</evidence>
<dbReference type="GO" id="GO:0051879">
    <property type="term" value="F:Hsp90 protein binding"/>
    <property type="evidence" value="ECO:0007669"/>
    <property type="project" value="TreeGrafter"/>
</dbReference>
<feature type="domain" description="STI1" evidence="12">
    <location>
        <begin position="124"/>
        <end position="168"/>
    </location>
</feature>
<comment type="subcellular location">
    <subcellularLocation>
        <location evidence="1">Cytoplasm</location>
    </subcellularLocation>
</comment>
<keyword evidence="5" id="KW-0175">Coiled coil</keyword>
<feature type="repeat" description="TPR" evidence="10">
    <location>
        <begin position="69"/>
        <end position="102"/>
    </location>
</feature>
<evidence type="ECO:0000256" key="1">
    <source>
        <dbReference type="ARBA" id="ARBA00004496"/>
    </source>
</evidence>
<evidence type="ECO:0000256" key="10">
    <source>
        <dbReference type="PROSITE-ProRule" id="PRU00339"/>
    </source>
</evidence>
<dbReference type="PROSITE" id="PS50293">
    <property type="entry name" value="TPR_REGION"/>
    <property type="match status" value="2"/>
</dbReference>
<feature type="repeat" description="TPR" evidence="10">
    <location>
        <begin position="300"/>
        <end position="333"/>
    </location>
</feature>
<dbReference type="FunFam" id="1.10.260.100:FF:000002">
    <property type="entry name" value="Stress-induced-phosphoprotein 1 (Hsp70/Hsp90-organizing)"/>
    <property type="match status" value="1"/>
</dbReference>
<organism evidence="13 14">
    <name type="scientific">Babesia bovis</name>
    <dbReference type="NCBI Taxonomy" id="5865"/>
    <lineage>
        <taxon>Eukaryota</taxon>
        <taxon>Sar</taxon>
        <taxon>Alveolata</taxon>
        <taxon>Apicomplexa</taxon>
        <taxon>Aconoidasida</taxon>
        <taxon>Piroplasmida</taxon>
        <taxon>Babesiidae</taxon>
        <taxon>Babesia</taxon>
    </lineage>
</organism>
<feature type="repeat" description="TPR" evidence="10">
    <location>
        <begin position="360"/>
        <end position="393"/>
    </location>
</feature>
<dbReference type="InterPro" id="IPR006636">
    <property type="entry name" value="STI1_HS-bd"/>
</dbReference>
<feature type="domain" description="STI1" evidence="12">
    <location>
        <begin position="495"/>
        <end position="534"/>
    </location>
</feature>
<evidence type="ECO:0000313" key="13">
    <source>
        <dbReference type="EMBL" id="EDO07790.1"/>
    </source>
</evidence>
<comment type="caution">
    <text evidence="13">The sequence shown here is derived from an EMBL/GenBank/DDBJ whole genome shotgun (WGS) entry which is preliminary data.</text>
</comment>
<dbReference type="FunFam" id="1.25.40.10:FF:000010">
    <property type="entry name" value="Stress-induced phosphoprotein 1"/>
    <property type="match status" value="1"/>
</dbReference>
<comment type="subunit">
    <text evidence="7">Monomer. Homodimer. Forms a complex composed of HOP and chaperones HSP70 and HSP90; the interaction is stronger in the absence of ATP. Interacts (via TPR 1, 2, 3, 7, 8 and 9 repeats) with HSP70 (via C-terminus); the interaction is direct and is stronger in the absence of ATP. Interacts (via TPR 4, 5 and 6 repeats) with HSP90 (via C-terminus); the interaction is direct.</text>
</comment>
<dbReference type="KEGG" id="bbo:BBOV_III002230"/>
<dbReference type="FunFam" id="1.25.40.10:FF:000020">
    <property type="entry name" value="Stress-induced phosphoprotein 1"/>
    <property type="match status" value="1"/>
</dbReference>
<evidence type="ECO:0000313" key="14">
    <source>
        <dbReference type="Proteomes" id="UP000002173"/>
    </source>
</evidence>
<reference evidence="13 14" key="1">
    <citation type="journal article" date="2007" name="PLoS Pathog.">
        <title>Genome sequence of Babesia bovis and comparative analysis of apicomplexan hemoprotozoa.</title>
        <authorList>
            <person name="Brayton K.A."/>
            <person name="Lau A.O.T."/>
            <person name="Herndon D.R."/>
            <person name="Hannick L."/>
            <person name="Kappmeyer L.S."/>
            <person name="Berens S.J."/>
            <person name="Bidwell S.L."/>
            <person name="Brown W.C."/>
            <person name="Crabtree J."/>
            <person name="Fadrosh D."/>
            <person name="Feldblum T."/>
            <person name="Forberger H.A."/>
            <person name="Haas B.J."/>
            <person name="Howell J.M."/>
            <person name="Khouri H."/>
            <person name="Koo H."/>
            <person name="Mann D.J."/>
            <person name="Norimine J."/>
            <person name="Paulsen I.T."/>
            <person name="Radune D."/>
            <person name="Ren Q."/>
            <person name="Smith R.K. Jr."/>
            <person name="Suarez C.E."/>
            <person name="White O."/>
            <person name="Wortman J.R."/>
            <person name="Knowles D.P. Jr."/>
            <person name="McElwain T.F."/>
            <person name="Nene V.M."/>
        </authorList>
    </citation>
    <scope>NUCLEOTIDE SEQUENCE [LARGE SCALE GENOMIC DNA]</scope>
    <source>
        <strain evidence="13">T2Bo</strain>
    </source>
</reference>
<keyword evidence="2" id="KW-0963">Cytoplasm</keyword>
<evidence type="ECO:0000256" key="5">
    <source>
        <dbReference type="ARBA" id="ARBA00023054"/>
    </source>
</evidence>
<sequence>MADHKQLGNEAFKAGRFLDAVQHFTAAIQANPSDGILYSNRSGAYASLQRFQEALDDANQCVSLKPDWPKGYSRKGLALYKLGRLQEARTAYQEGLKIDPANEPLMSGLREVESASDPEFMYLSAAMSQLVATNPKLQQYQQQDPSYVMNLCRMISGLKTNPQSLQHVMMDPNPAIREGIMAYIQMASGMPQPEETPEPPQPKQPEKKEEPKPKEEPLSEDQQKAKEYKEEGNKLYKQKRFEEALEMYKKAIEHDPDNLLLENNKAAVYLEMGDYAKCIATCNAAIDRRYEVKADFLVISKIYNRLGSCYTKMEDYDAALAAYQKSLLEDNNRNTRCAMNEVERLKEKKEREAYIDPQKAEEHREKGNAFFKKFQFPEAKKEYDEAIRRNPSDIKLYTNRAAALTKLGEYPSALADCNKAVEMDPTFVKAWARKGNLHVLLKEYSKALEAYDKGLALDPNNQECITGKYDCMAKIQAMSQSGTVDEEQYRQAMADPEVQQMLGDPQFQIILKRLSENPAAMNEYLSDPKIAKGIQKLMACGILRTA</sequence>
<dbReference type="Pfam" id="PF07719">
    <property type="entry name" value="TPR_2"/>
    <property type="match status" value="1"/>
</dbReference>
<evidence type="ECO:0000256" key="3">
    <source>
        <dbReference type="ARBA" id="ARBA00022737"/>
    </source>
</evidence>
<dbReference type="Gene3D" id="1.10.260.100">
    <property type="match status" value="1"/>
</dbReference>
<protein>
    <recommendedName>
        <fullName evidence="8">Hsp70-Hsp90 organising protein</fullName>
    </recommendedName>
    <alternativeName>
        <fullName evidence="9">Stress-inducible protein 1</fullName>
    </alternativeName>
</protein>
<dbReference type="GeneID" id="5479603"/>
<dbReference type="InterPro" id="IPR019734">
    <property type="entry name" value="TPR_rpt"/>
</dbReference>
<evidence type="ECO:0000256" key="11">
    <source>
        <dbReference type="SAM" id="MobiDB-lite"/>
    </source>
</evidence>
<dbReference type="SUPFAM" id="SSF48452">
    <property type="entry name" value="TPR-like"/>
    <property type="match status" value="1"/>
</dbReference>
<evidence type="ECO:0000259" key="12">
    <source>
        <dbReference type="SMART" id="SM00727"/>
    </source>
</evidence>
<dbReference type="Pfam" id="PF13432">
    <property type="entry name" value="TPR_16"/>
    <property type="match status" value="1"/>
</dbReference>
<dbReference type="InParanoid" id="A7AMK6"/>
<keyword evidence="4 10" id="KW-0802">TPR repeat</keyword>
<dbReference type="AlphaFoldDB" id="A7AMK6"/>
<gene>
    <name evidence="13" type="ORF">BBOV_III002230</name>
</gene>
<dbReference type="eggNOG" id="KOG0548">
    <property type="taxonomic scope" value="Eukaryota"/>
</dbReference>
<dbReference type="SMART" id="SM00028">
    <property type="entry name" value="TPR"/>
    <property type="match status" value="9"/>
</dbReference>
<dbReference type="STRING" id="5865.A7AMK6"/>
<proteinExistence type="predicted"/>
<reference evidence="14" key="3">
    <citation type="journal article" date="2021" name="Int. J. Parasitol.">
        <title>Comparative analysis of gene expression between Babesia bovis blood stages and kinetes allowed by improved genome annotation.</title>
        <authorList>
            <person name="Ueti M.W."/>
            <person name="Johnson W.C."/>
            <person name="Kappmeyer L.S."/>
            <person name="Herndon D.R."/>
            <person name="Mousel M.R."/>
            <person name="Reif K.E."/>
            <person name="Taus N.S."/>
            <person name="Ifeonu O.O."/>
            <person name="Silva J.C."/>
            <person name="Suarez C.E."/>
            <person name="Brayton K.A."/>
        </authorList>
    </citation>
    <scope>NUCLEOTIDE SEQUENCE [LARGE SCALE GENOMIC DNA]</scope>
</reference>
<feature type="region of interest" description="Disordered" evidence="11">
    <location>
        <begin position="190"/>
        <end position="231"/>
    </location>
</feature>
<dbReference type="Pfam" id="PF00515">
    <property type="entry name" value="TPR_1"/>
    <property type="match status" value="3"/>
</dbReference>
<keyword evidence="3" id="KW-0677">Repeat</keyword>
<evidence type="ECO:0000256" key="9">
    <source>
        <dbReference type="ARBA" id="ARBA00076447"/>
    </source>
</evidence>